<evidence type="ECO:0000313" key="3">
    <source>
        <dbReference type="Proteomes" id="UP000830671"/>
    </source>
</evidence>
<feature type="compositionally biased region" description="Polar residues" evidence="1">
    <location>
        <begin position="43"/>
        <end position="58"/>
    </location>
</feature>
<feature type="compositionally biased region" description="Basic and acidic residues" evidence="1">
    <location>
        <begin position="109"/>
        <end position="123"/>
    </location>
</feature>
<dbReference type="AlphaFoldDB" id="A0A9Q8T3R0"/>
<protein>
    <submittedName>
        <fullName evidence="2">Uncharacterized protein</fullName>
    </submittedName>
</protein>
<dbReference type="Proteomes" id="UP000830671">
    <property type="component" value="Chromosome 7"/>
</dbReference>
<evidence type="ECO:0000256" key="1">
    <source>
        <dbReference type="SAM" id="MobiDB-lite"/>
    </source>
</evidence>
<dbReference type="RefSeq" id="XP_049149958.1">
    <property type="nucleotide sequence ID" value="XM_049292812.1"/>
</dbReference>
<reference evidence="2" key="1">
    <citation type="journal article" date="2021" name="Mol. Plant Microbe Interact.">
        <title>Complete Genome Sequence of the Plant-Pathogenic Fungus Colletotrichum lupini.</title>
        <authorList>
            <person name="Baroncelli R."/>
            <person name="Pensec F."/>
            <person name="Da Lio D."/>
            <person name="Boufleur T."/>
            <person name="Vicente I."/>
            <person name="Sarrocco S."/>
            <person name="Picot A."/>
            <person name="Baraldi E."/>
            <person name="Sukno S."/>
            <person name="Thon M."/>
            <person name="Le Floch G."/>
        </authorList>
    </citation>
    <scope>NUCLEOTIDE SEQUENCE</scope>
    <source>
        <strain evidence="2">IMI 504893</strain>
    </source>
</reference>
<name>A0A9Q8T3R0_9PEZI</name>
<feature type="compositionally biased region" description="Basic and acidic residues" evidence="1">
    <location>
        <begin position="30"/>
        <end position="42"/>
    </location>
</feature>
<feature type="region of interest" description="Disordered" evidence="1">
    <location>
        <begin position="28"/>
        <end position="123"/>
    </location>
</feature>
<organism evidence="2 3">
    <name type="scientific">Colletotrichum lupini</name>
    <dbReference type="NCBI Taxonomy" id="145971"/>
    <lineage>
        <taxon>Eukaryota</taxon>
        <taxon>Fungi</taxon>
        <taxon>Dikarya</taxon>
        <taxon>Ascomycota</taxon>
        <taxon>Pezizomycotina</taxon>
        <taxon>Sordariomycetes</taxon>
        <taxon>Hypocreomycetidae</taxon>
        <taxon>Glomerellales</taxon>
        <taxon>Glomerellaceae</taxon>
        <taxon>Colletotrichum</taxon>
        <taxon>Colletotrichum acutatum species complex</taxon>
    </lineage>
</organism>
<dbReference type="KEGG" id="clup:CLUP02_13876"/>
<accession>A0A9Q8T3R0</accession>
<proteinExistence type="predicted"/>
<dbReference type="GeneID" id="73347822"/>
<evidence type="ECO:0000313" key="2">
    <source>
        <dbReference type="EMBL" id="UQC88353.1"/>
    </source>
</evidence>
<gene>
    <name evidence="2" type="ORF">CLUP02_13876</name>
</gene>
<feature type="compositionally biased region" description="Polar residues" evidence="1">
    <location>
        <begin position="98"/>
        <end position="107"/>
    </location>
</feature>
<keyword evidence="3" id="KW-1185">Reference proteome</keyword>
<dbReference type="EMBL" id="CP019479">
    <property type="protein sequence ID" value="UQC88353.1"/>
    <property type="molecule type" value="Genomic_DNA"/>
</dbReference>
<sequence>MTDGQSKCGIGMLPTAWHQIATFSSVPRTLELETGRPDESRQTWKQPAQGSGSSTNCQLDGGEVANPDPPREASNSVEPVTAHRWRKIDTSKHAATLPISTDRTSGGSLEERERDSEIRPSAT</sequence>